<dbReference type="Gene3D" id="3.40.50.150">
    <property type="entry name" value="Vaccinia Virus protein VP39"/>
    <property type="match status" value="1"/>
</dbReference>
<dbReference type="Gene3D" id="3.30.559.30">
    <property type="entry name" value="Nonribosomal peptide synthetase, condensation domain"/>
    <property type="match status" value="1"/>
</dbReference>
<sequence length="3121" mass="348019">MSLINQNKKISQVNQYSQVVLNIPEPQRFNAETEKVCLMEKILFQGLITVLYNLGLRENGNQLSKTSELAVQLEILPKYERLFTELIEELVQHGYLALSEDALHISSEILSMNKILSDLADFGKTYPDFKPHTRLMSLCFAMYGDILTGRKRATDIIFPLGSLELVEGIYNGNKQADYFNELLAGLVQTGVASTDGKIRILEIGAGTGGTTKCVLNKLVAQKEFIDYHFTDLSKSFLFNAESLFKSDFTGFRTSILNIEKDPLEQGFTEGTYDIIIAANVLHATKDITNTLTQLKKLLKANGVVLMNEIARKELFTTLTFGLLDGWWLYEDEELRFKNNPGLSFENWTIALEETGFVRSTAYPSGNSCSQQIIAAYSDGWIEQEISLTQTQTQTQLTTLSARKKVASDSNLILEELKNVFSSVLQCDAKRLDLNAPFDELGVDSIMIGTLSRQLSQKYGDISVTLLFEYGTINELASYLSVQNTEPLVIVADASKEDKVSLEPKQIGDFLINMFAELLQCDAKRLDLNAPLDELGIDSIMIGEFTKRVQRIIPVISSTIFFEYSTINELTHYFSENYSEYFVSEPGLSISDPTQGQAQASQSANTSSIHEPIAIIGVSGKYPGAKTLDELWKVLSEGKDMISEIPLNRWDNEIFFDPLKGKPGKNYCPYGGFIDEFDQFDPLFFNISPREAERMDPQERLFLQTAWESIEDSGYKYTDFSKRNAVKTGVYVGVMYEEYQLYGAVMESETGRVALGANPAGIANRVSYCMDFNGPSMAVDTMCSSSLTAIHMACNDLKCGDTDIAIAGGVNLTLHPNKYLVLSQGTFLSPKGRCESFGSNGQGFVPGEGVGAVVLKRLSDAQKDGDQIYATILGTAINHGGKGNGYTIPNPASQANVISSALSKAGLSGESISYIEAHGTGTSLGDPIEIEGLTKAFNSEKKQFCRIGSIKSNIGHCESAAGISGLTKILLQLKHRQLVPSLHSQSLNPKIRFDDTPFSVQQRLEEWNVEDGTLRTAGISGFGAGGANAHMIVQEYKAVQKNYTSNDPALVIISAKNGKQLQHYAQKLKLYIQDHPDLSVYNVAYTLQTGRMAMEHRLVIEADSLHDLMKQLNAFLTGESGKYLVGSSENGTRSEVFFSVFNELANQWVSGSNINWLEIYNGQFPHKISLPTYPFDNKRYWFDSFLDKEIKKKLDTEIKPAIIPVSKSLYLNGLQGKSTGTVNTTFPENGIAVVAMESRVSKNMFTYDMVNDLYLAFHQLSKRTDLKVVILTGYDTIFAMGGDREGLTDLSDNKGAYTDLPFLYKGLLEFDLPVITAMQGHALGGGLVLGLYGDIVLLSEKSTYSANFMNYGFTPGMGATFLLGEKLGINIANEMLFTGKMYSGKELREKGSSVRICMDVVGEALKIARDMATKPVSALKLLKEKLAYDLSVKQTEHIAREVEMQKITFAQPEVKQKIAEQFSKPHTPVVHSVILEKESVPGKVKLIPPVEVAGRKSITDSTETIKITLSRLSSDNILVQNPILNDQSEGQLFGTLQRIVGKILHIPDSEITADIQFTELGLDSINGVEILREINETLQLQLEGPVLYEYGTLNLLAAHLNGHNSKAVEIGADTAIIVSETMHEDTSILSFLKEIVAEALHLQTTDITDSNVFTELGMDSINGVEILREINTRFSLDLEGAVLYHFATPHQLASHISGLTEKGPAVQTPDNHTAGIEKELPFLEKTIGIDLSEARKTIRIIISNCLHINSADFNDNSVFSELGMDSINGVEIIREINTAFGTSLEAGDLYQYTTIDDLIKQFITSDNNAAEQVTNPVSEISADITPFELSYMQQAYWVGENKELELGGKQAHLTVRFEFDSIDVKQLDQAINQLIHRHGILRTRFLETGQQQLIEHIPFYNATMKNLLEMDQETAEQVIINDVNEKRKSSPDKLSWPLFDFTVFKTNLKDQVVVNLSLLVCDGSSVAIFFKELFDLYTNPDLILEPLTISFRDYVDYQKELRNSQKYKEAKAYWKTRLKDLPLGPELAYSNGTDEGIMVHKEKKIDRETFSVLKDKVRKSNLSLSSVLCTAYTKVLATYSRSKHFSLTMMTLGREFPNAEINKVIGNFSRISVLELDYRKEQSFSAEVAAVSRQIWEDQKYKSYNGIEVIRDLNIERGLLGKIAIPVTFASAFGLGYDEKHPFRRVSASLQVPQVAMDHQVCEEPDGSLLLSFDIDDGYFQNGVTDDIIRSYEKAIRMLAAANWNTPLESVILEDQLALINHTNETEAEIPKTFLFDPFEKSAQRYGDKVAVIDGEVKLTYKEIQHLSNRIANKLKENGVSPNKLIGVLMHKGWEQVPATLGIMKSGGAYLPLDPTMPESRLNYILKKAGVHQVITTVSVQVEEFAFPEHVRCWNIETDFAYESDTTPQIELTDSDLAYTIFTSGSTGFPKGVMIDHRGALNTCIDINSRFELDNQSVVLALSALYFDLSVFDIFGILGCGGTIVFPDYKKLRDPGHWIKLIQEYEITVWNSVPELMNMLIEYNALLEKKVIPQLKLVMMSGDWIPVTLPERIRQFVPNAKVVSLGGATEASIWSIYHEIKEVDPTLRSIPYGKALANQSMHVFDQFMNPCPFLTTGDIYIGGIGVAKGYLKDEEKTRNQFVRHPETNEIIYKTGDLGRVMRNGDIEFLGREDFQVKVQGYRIEMGDIEAALLRSDQVKAAVVDIRKDIIGNNYLVAYTVPKNQPINEQELTEELRSQLQAYMIPKYIVSLDDLPVTQNGKIDRKSLPDPRTAEQKEPSAEAVSENLTIALQTVWKELLQVNHISGSDDFFELGGNSLLVIRLAALLESNLQLKIDLSELLQNSRFSAQLQVIAGKSSGQSTIKSVVAIRNAGAAGQPLFLVHPIGGSVFCYNQLARLMDPETPVYGFHATGNESQDVVKMAAAYIKDMKSVQPEGPYCIGGWSFGGIISFEMARQLELMGEKVEDLFLIDSYFHSSGYQLENVHETEVFEKFLKDLSFQKGGQLIKGSTMQQMLDEAVEMKLFPAEITMETVQKFLEMFRNNCVAYSRYKALSTVNSNTHILVATDRSFIGSERDAKAWEAWLTGTYTYYELEGDHFTIFEGNSLKKLVEIVTISSKITSV</sequence>
<dbReference type="InterPro" id="IPR006162">
    <property type="entry name" value="Ppantetheine_attach_site"/>
</dbReference>
<evidence type="ECO:0000313" key="15">
    <source>
        <dbReference type="Proteomes" id="UP000256686"/>
    </source>
</evidence>
<protein>
    <recommendedName>
        <fullName evidence="16">3-hydroxyacyl-CoA dehydrogenase</fullName>
    </recommendedName>
</protein>
<keyword evidence="5" id="KW-0963">Cytoplasm</keyword>
<dbReference type="InterPro" id="IPR014030">
    <property type="entry name" value="Ketoacyl_synth_N"/>
</dbReference>
<dbReference type="InterPro" id="IPR013217">
    <property type="entry name" value="Methyltransf_12"/>
</dbReference>
<dbReference type="GO" id="GO:0071770">
    <property type="term" value="P:DIM/DIP cell wall layer assembly"/>
    <property type="evidence" value="ECO:0007669"/>
    <property type="project" value="TreeGrafter"/>
</dbReference>
<dbReference type="SMART" id="SM00823">
    <property type="entry name" value="PKS_PP"/>
    <property type="match status" value="6"/>
</dbReference>
<dbReference type="SUPFAM" id="SSF52777">
    <property type="entry name" value="CoA-dependent acyltransferases"/>
    <property type="match status" value="2"/>
</dbReference>
<dbReference type="InterPro" id="IPR042099">
    <property type="entry name" value="ANL_N_sf"/>
</dbReference>
<feature type="region of interest" description="Disordered" evidence="11">
    <location>
        <begin position="2759"/>
        <end position="2778"/>
    </location>
</feature>
<dbReference type="Pfam" id="PF00109">
    <property type="entry name" value="ketoacyl-synt"/>
    <property type="match status" value="1"/>
</dbReference>
<dbReference type="Gene3D" id="3.40.47.10">
    <property type="match status" value="1"/>
</dbReference>
<dbReference type="NCBIfam" id="TIGR01733">
    <property type="entry name" value="AA-adenyl-dom"/>
    <property type="match status" value="1"/>
</dbReference>
<evidence type="ECO:0000256" key="1">
    <source>
        <dbReference type="ARBA" id="ARBA00001957"/>
    </source>
</evidence>
<dbReference type="PROSITE" id="PS00012">
    <property type="entry name" value="PHOSPHOPANTETHEINE"/>
    <property type="match status" value="4"/>
</dbReference>
<feature type="domain" description="Carrier" evidence="12">
    <location>
        <begin position="2781"/>
        <end position="2856"/>
    </location>
</feature>
<dbReference type="Pfam" id="PF00501">
    <property type="entry name" value="AMP-binding"/>
    <property type="match status" value="1"/>
</dbReference>
<dbReference type="Pfam" id="PF00378">
    <property type="entry name" value="ECH_1"/>
    <property type="match status" value="1"/>
</dbReference>
<dbReference type="SUPFAM" id="SSF52096">
    <property type="entry name" value="ClpP/crotonase"/>
    <property type="match status" value="1"/>
</dbReference>
<dbReference type="GO" id="GO:0006633">
    <property type="term" value="P:fatty acid biosynthetic process"/>
    <property type="evidence" value="ECO:0007669"/>
    <property type="project" value="TreeGrafter"/>
</dbReference>
<dbReference type="InterPro" id="IPR016039">
    <property type="entry name" value="Thiolase-like"/>
</dbReference>
<evidence type="ECO:0000259" key="12">
    <source>
        <dbReference type="PROSITE" id="PS50075"/>
    </source>
</evidence>
<evidence type="ECO:0008006" key="16">
    <source>
        <dbReference type="Google" id="ProtNLM"/>
    </source>
</evidence>
<evidence type="ECO:0000256" key="3">
    <source>
        <dbReference type="ARBA" id="ARBA00004792"/>
    </source>
</evidence>
<evidence type="ECO:0000256" key="4">
    <source>
        <dbReference type="ARBA" id="ARBA00022450"/>
    </source>
</evidence>
<keyword evidence="9" id="KW-0511">Multifunctional enzyme</keyword>
<dbReference type="InterPro" id="IPR036736">
    <property type="entry name" value="ACP-like_sf"/>
</dbReference>
<dbReference type="InterPro" id="IPR009081">
    <property type="entry name" value="PP-bd_ACP"/>
</dbReference>
<dbReference type="Pfam" id="PF02801">
    <property type="entry name" value="Ketoacyl-synt_C"/>
    <property type="match status" value="1"/>
</dbReference>
<keyword evidence="4" id="KW-0596">Phosphopantetheine</keyword>
<name>A0A3D9C5G9_9FLAO</name>
<dbReference type="CDD" id="cd12114">
    <property type="entry name" value="A_NRPS_TlmIV_like"/>
    <property type="match status" value="1"/>
</dbReference>
<evidence type="ECO:0000256" key="11">
    <source>
        <dbReference type="SAM" id="MobiDB-lite"/>
    </source>
</evidence>
<dbReference type="CDD" id="cd02440">
    <property type="entry name" value="AdoMet_MTases"/>
    <property type="match status" value="1"/>
</dbReference>
<dbReference type="SUPFAM" id="SSF47336">
    <property type="entry name" value="ACP-like"/>
    <property type="match status" value="6"/>
</dbReference>
<keyword evidence="8" id="KW-0677">Repeat</keyword>
<dbReference type="Gene3D" id="3.30.300.30">
    <property type="match status" value="1"/>
</dbReference>
<proteinExistence type="predicted"/>
<dbReference type="InterPro" id="IPR029063">
    <property type="entry name" value="SAM-dependent_MTases_sf"/>
</dbReference>
<dbReference type="GO" id="GO:0009403">
    <property type="term" value="P:toxin biosynthetic process"/>
    <property type="evidence" value="ECO:0007669"/>
    <property type="project" value="UniProtKB-ARBA"/>
</dbReference>
<keyword evidence="15" id="KW-1185">Reference proteome</keyword>
<dbReference type="InterPro" id="IPR029045">
    <property type="entry name" value="ClpP/crotonase-like_dom_sf"/>
</dbReference>
<dbReference type="SUPFAM" id="SSF53474">
    <property type="entry name" value="alpha/beta-Hydrolases"/>
    <property type="match status" value="1"/>
</dbReference>
<dbReference type="SUPFAM" id="SSF53901">
    <property type="entry name" value="Thiolase-like"/>
    <property type="match status" value="1"/>
</dbReference>
<keyword evidence="7" id="KW-0808">Transferase</keyword>
<feature type="domain" description="Carrier" evidence="12">
    <location>
        <begin position="1526"/>
        <end position="1603"/>
    </location>
</feature>
<dbReference type="EMBL" id="QNVT01000021">
    <property type="protein sequence ID" value="REC60782.1"/>
    <property type="molecule type" value="Genomic_DNA"/>
</dbReference>
<dbReference type="PROSITE" id="PS50075">
    <property type="entry name" value="CARRIER"/>
    <property type="match status" value="6"/>
</dbReference>
<dbReference type="SMART" id="SM00825">
    <property type="entry name" value="PKS_KS"/>
    <property type="match status" value="1"/>
</dbReference>
<dbReference type="Pfam" id="PF00550">
    <property type="entry name" value="PP-binding"/>
    <property type="match status" value="6"/>
</dbReference>
<evidence type="ECO:0000256" key="10">
    <source>
        <dbReference type="ARBA" id="ARBA00054155"/>
    </source>
</evidence>
<dbReference type="GO" id="GO:0004312">
    <property type="term" value="F:fatty acid synthase activity"/>
    <property type="evidence" value="ECO:0007669"/>
    <property type="project" value="TreeGrafter"/>
</dbReference>
<dbReference type="PROSITE" id="PS52004">
    <property type="entry name" value="KS3_2"/>
    <property type="match status" value="1"/>
</dbReference>
<comment type="caution">
    <text evidence="14">The sequence shown here is derived from an EMBL/GenBank/DDBJ whole genome shotgun (WGS) entry which is preliminary data.</text>
</comment>
<dbReference type="InterPro" id="IPR050091">
    <property type="entry name" value="PKS_NRPS_Biosynth_Enz"/>
</dbReference>
<feature type="domain" description="Ketosynthase family 3 (KS3)" evidence="13">
    <location>
        <begin position="609"/>
        <end position="1034"/>
    </location>
</feature>
<feature type="domain" description="Carrier" evidence="12">
    <location>
        <begin position="501"/>
        <end position="577"/>
    </location>
</feature>
<dbReference type="InterPro" id="IPR020841">
    <property type="entry name" value="PKS_Beta-ketoAc_synthase_dom"/>
</dbReference>
<dbReference type="InterPro" id="IPR014031">
    <property type="entry name" value="Ketoacyl_synth_C"/>
</dbReference>
<dbReference type="InterPro" id="IPR025110">
    <property type="entry name" value="AMP-bd_C"/>
</dbReference>
<dbReference type="CDD" id="cd06558">
    <property type="entry name" value="crotonase-like"/>
    <property type="match status" value="1"/>
</dbReference>
<feature type="domain" description="Carrier" evidence="12">
    <location>
        <begin position="1625"/>
        <end position="1699"/>
    </location>
</feature>
<dbReference type="InterPro" id="IPR045851">
    <property type="entry name" value="AMP-bd_C_sf"/>
</dbReference>
<dbReference type="InterPro" id="IPR029058">
    <property type="entry name" value="AB_hydrolase_fold"/>
</dbReference>
<dbReference type="InterPro" id="IPR054514">
    <property type="entry name" value="RhiE-like_linker"/>
</dbReference>
<comment type="subcellular location">
    <subcellularLocation>
        <location evidence="2">Cytoplasm</location>
    </subcellularLocation>
</comment>
<dbReference type="InterPro" id="IPR023213">
    <property type="entry name" value="CAT-like_dom_sf"/>
</dbReference>
<dbReference type="Proteomes" id="UP000256686">
    <property type="component" value="Unassembled WGS sequence"/>
</dbReference>
<dbReference type="Gene3D" id="1.10.1200.10">
    <property type="entry name" value="ACP-like"/>
    <property type="match status" value="6"/>
</dbReference>
<dbReference type="SUPFAM" id="SSF56801">
    <property type="entry name" value="Acetyl-CoA synthetase-like"/>
    <property type="match status" value="1"/>
</dbReference>
<evidence type="ECO:0000256" key="8">
    <source>
        <dbReference type="ARBA" id="ARBA00022737"/>
    </source>
</evidence>
<dbReference type="Pfam" id="PF22336">
    <property type="entry name" value="RhiE-like_linker"/>
    <property type="match status" value="1"/>
</dbReference>
<evidence type="ECO:0000259" key="13">
    <source>
        <dbReference type="PROSITE" id="PS52004"/>
    </source>
</evidence>
<dbReference type="InterPro" id="IPR010071">
    <property type="entry name" value="AA_adenyl_dom"/>
</dbReference>
<dbReference type="FunFam" id="3.40.47.10:FF:000019">
    <property type="entry name" value="Polyketide synthase type I"/>
    <property type="match status" value="1"/>
</dbReference>
<evidence type="ECO:0000256" key="6">
    <source>
        <dbReference type="ARBA" id="ARBA00022553"/>
    </source>
</evidence>
<evidence type="ECO:0000256" key="5">
    <source>
        <dbReference type="ARBA" id="ARBA00022490"/>
    </source>
</evidence>
<dbReference type="Pfam" id="PF00975">
    <property type="entry name" value="Thioesterase"/>
    <property type="match status" value="1"/>
</dbReference>
<dbReference type="FunFam" id="3.40.50.980:FF:000001">
    <property type="entry name" value="Non-ribosomal peptide synthetase"/>
    <property type="match status" value="1"/>
</dbReference>
<dbReference type="SUPFAM" id="SSF53335">
    <property type="entry name" value="S-adenosyl-L-methionine-dependent methyltransferases"/>
    <property type="match status" value="1"/>
</dbReference>
<dbReference type="Gene3D" id="3.30.559.10">
    <property type="entry name" value="Chloramphenicol acetyltransferase-like domain"/>
    <property type="match status" value="1"/>
</dbReference>
<gene>
    <name evidence="14" type="ORF">DRF65_19430</name>
</gene>
<dbReference type="Gene3D" id="6.20.390.20">
    <property type="match status" value="1"/>
</dbReference>
<dbReference type="InterPro" id="IPR001753">
    <property type="entry name" value="Enoyl-CoA_hydra/iso"/>
</dbReference>
<dbReference type="InterPro" id="IPR000873">
    <property type="entry name" value="AMP-dep_synth/lig_dom"/>
</dbReference>
<dbReference type="Pfam" id="PF13193">
    <property type="entry name" value="AMP-binding_C"/>
    <property type="match status" value="1"/>
</dbReference>
<feature type="domain" description="Carrier" evidence="12">
    <location>
        <begin position="407"/>
        <end position="483"/>
    </location>
</feature>
<dbReference type="Gene3D" id="1.10.1240.100">
    <property type="match status" value="1"/>
</dbReference>
<dbReference type="NCBIfam" id="NF005496">
    <property type="entry name" value="PRK07110.1"/>
    <property type="match status" value="1"/>
</dbReference>
<accession>A0A3D9C5G9</accession>
<dbReference type="SMART" id="SM01294">
    <property type="entry name" value="PKS_PP_betabranch"/>
    <property type="match status" value="4"/>
</dbReference>
<dbReference type="Gene3D" id="3.40.50.1820">
    <property type="entry name" value="alpha/beta hydrolase"/>
    <property type="match status" value="1"/>
</dbReference>
<evidence type="ECO:0000256" key="9">
    <source>
        <dbReference type="ARBA" id="ARBA00023268"/>
    </source>
</evidence>
<dbReference type="GO" id="GO:0031177">
    <property type="term" value="F:phosphopantetheine binding"/>
    <property type="evidence" value="ECO:0007669"/>
    <property type="project" value="InterPro"/>
</dbReference>
<dbReference type="Pfam" id="PF00668">
    <property type="entry name" value="Condensation"/>
    <property type="match status" value="1"/>
</dbReference>
<dbReference type="GO" id="GO:0005886">
    <property type="term" value="C:plasma membrane"/>
    <property type="evidence" value="ECO:0007669"/>
    <property type="project" value="TreeGrafter"/>
</dbReference>
<reference evidence="15" key="1">
    <citation type="submission" date="2018-06" db="EMBL/GenBank/DDBJ databases">
        <authorList>
            <person name="Lum Nde A."/>
            <person name="Hugo C."/>
        </authorList>
    </citation>
    <scope>NUCLEOTIDE SEQUENCE [LARGE SCALE GENOMIC DNA]</scope>
    <source>
        <strain evidence="15">1_F178</strain>
    </source>
</reference>
<dbReference type="GO" id="GO:0005737">
    <property type="term" value="C:cytoplasm"/>
    <property type="evidence" value="ECO:0007669"/>
    <property type="project" value="UniProtKB-SubCell"/>
</dbReference>
<keyword evidence="6" id="KW-0597">Phosphoprotein</keyword>
<dbReference type="Gene3D" id="3.90.226.10">
    <property type="entry name" value="2-enoyl-CoA Hydratase, Chain A, domain 1"/>
    <property type="match status" value="1"/>
</dbReference>
<feature type="domain" description="Carrier" evidence="12">
    <location>
        <begin position="1731"/>
        <end position="1805"/>
    </location>
</feature>
<dbReference type="PANTHER" id="PTHR43775:SF37">
    <property type="entry name" value="SI:DKEY-61P9.11"/>
    <property type="match status" value="1"/>
</dbReference>
<dbReference type="CDD" id="cd00833">
    <property type="entry name" value="PKS"/>
    <property type="match status" value="1"/>
</dbReference>
<comment type="cofactor">
    <cofactor evidence="1">
        <name>pantetheine 4'-phosphate</name>
        <dbReference type="ChEBI" id="CHEBI:47942"/>
    </cofactor>
</comment>
<evidence type="ECO:0000256" key="7">
    <source>
        <dbReference type="ARBA" id="ARBA00022679"/>
    </source>
</evidence>
<evidence type="ECO:0000256" key="2">
    <source>
        <dbReference type="ARBA" id="ARBA00004496"/>
    </source>
</evidence>
<dbReference type="RefSeq" id="WP_115972403.1">
    <property type="nucleotide sequence ID" value="NZ_QNVT01000021.1"/>
</dbReference>
<comment type="pathway">
    <text evidence="3">Antibiotic biosynthesis.</text>
</comment>
<dbReference type="PANTHER" id="PTHR43775">
    <property type="entry name" value="FATTY ACID SYNTHASE"/>
    <property type="match status" value="1"/>
</dbReference>
<comment type="function">
    <text evidence="10">Involved in production of the polyketide antibiotic thailandamide.</text>
</comment>
<evidence type="ECO:0000313" key="14">
    <source>
        <dbReference type="EMBL" id="REC60782.1"/>
    </source>
</evidence>
<dbReference type="Pfam" id="PF08242">
    <property type="entry name" value="Methyltransf_12"/>
    <property type="match status" value="1"/>
</dbReference>
<dbReference type="Gene3D" id="3.40.50.12780">
    <property type="entry name" value="N-terminal domain of ligase-like"/>
    <property type="match status" value="1"/>
</dbReference>
<dbReference type="InterPro" id="IPR001242">
    <property type="entry name" value="Condensation_dom"/>
</dbReference>
<feature type="compositionally biased region" description="Basic and acidic residues" evidence="11">
    <location>
        <begin position="2760"/>
        <end position="2778"/>
    </location>
</feature>
<dbReference type="InterPro" id="IPR020806">
    <property type="entry name" value="PKS_PP-bd"/>
</dbReference>
<organism evidence="14 15">
    <name type="scientific">Chryseobacterium pennae</name>
    <dbReference type="NCBI Taxonomy" id="2258962"/>
    <lineage>
        <taxon>Bacteria</taxon>
        <taxon>Pseudomonadati</taxon>
        <taxon>Bacteroidota</taxon>
        <taxon>Flavobacteriia</taxon>
        <taxon>Flavobacteriales</taxon>
        <taxon>Weeksellaceae</taxon>
        <taxon>Chryseobacterium group</taxon>
        <taxon>Chryseobacterium</taxon>
    </lineage>
</organism>
<dbReference type="InterPro" id="IPR001031">
    <property type="entry name" value="Thioesterase"/>
</dbReference>